<keyword evidence="2" id="KW-1185">Reference proteome</keyword>
<gene>
    <name evidence="1" type="ORF">PPENT_87.1.T0030112</name>
</gene>
<dbReference type="OrthoDB" id="309497at2759"/>
<dbReference type="EMBL" id="CAJJDO010000003">
    <property type="protein sequence ID" value="CAD8134058.1"/>
    <property type="molecule type" value="Genomic_DNA"/>
</dbReference>
<name>A0A8S1S1D6_9CILI</name>
<dbReference type="Proteomes" id="UP000689195">
    <property type="component" value="Unassembled WGS sequence"/>
</dbReference>
<organism evidence="1 2">
    <name type="scientific">Paramecium pentaurelia</name>
    <dbReference type="NCBI Taxonomy" id="43138"/>
    <lineage>
        <taxon>Eukaryota</taxon>
        <taxon>Sar</taxon>
        <taxon>Alveolata</taxon>
        <taxon>Ciliophora</taxon>
        <taxon>Intramacronucleata</taxon>
        <taxon>Oligohymenophorea</taxon>
        <taxon>Peniculida</taxon>
        <taxon>Parameciidae</taxon>
        <taxon>Paramecium</taxon>
    </lineage>
</organism>
<proteinExistence type="predicted"/>
<accession>A0A8S1S1D6</accession>
<dbReference type="AlphaFoldDB" id="A0A8S1S1D6"/>
<protein>
    <submittedName>
        <fullName evidence="1">Uncharacterized protein</fullName>
    </submittedName>
</protein>
<evidence type="ECO:0000313" key="2">
    <source>
        <dbReference type="Proteomes" id="UP000689195"/>
    </source>
</evidence>
<evidence type="ECO:0000313" key="1">
    <source>
        <dbReference type="EMBL" id="CAD8134058.1"/>
    </source>
</evidence>
<sequence length="426" mass="50445">MNKTYPSTEVWIKMNEQLQKSILNQSINQQDLTSLNFSFENLALLQHQLNHTINIWKSSSISQNDQILLKQQIPLLLYALNQNLSTINTMLILDLFILMAFKNYDYIVKTLVQNFGVPFLLNRIQDENLEICQKSFQLLATIPKKYLNDIGALSILINVSERIKIDSRDYFDLIIEIAKYAKRKDHLQLVCKYILQTYPCEPIYYLQKIVHLLNKSSAQQDLSMILLEGQILSILIKIYNRGSSNTEQKCYYCLYLIYLLKQHSQQQKEFSSNDILLFFNMNIDRHNYMLTDLYSKSLYQVTFHNCDLIKQVIKNQQIINNLFTFYDQKAVANFNQIFNRIIEFDLDFEIKYLIKKGILFKYYSQLNRNDQGLHSTLKGLYQLLIKGYIQENLNQLQKQVRNSTVNNMEDKNLQQEIVRLIQQKKQ</sequence>
<comment type="caution">
    <text evidence="1">The sequence shown here is derived from an EMBL/GenBank/DDBJ whole genome shotgun (WGS) entry which is preliminary data.</text>
</comment>
<dbReference type="InterPro" id="IPR030934">
    <property type="entry name" value="Intein_C"/>
</dbReference>
<dbReference type="PROSITE" id="PS50818">
    <property type="entry name" value="INTEIN_C_TER"/>
    <property type="match status" value="1"/>
</dbReference>
<reference evidence="1" key="1">
    <citation type="submission" date="2021-01" db="EMBL/GenBank/DDBJ databases">
        <authorList>
            <consortium name="Genoscope - CEA"/>
            <person name="William W."/>
        </authorList>
    </citation>
    <scope>NUCLEOTIDE SEQUENCE</scope>
</reference>